<dbReference type="InterPro" id="IPR003594">
    <property type="entry name" value="HATPase_dom"/>
</dbReference>
<keyword evidence="6" id="KW-0808">Transferase</keyword>
<name>A0A516Q613_9ACTN</name>
<evidence type="ECO:0000256" key="13">
    <source>
        <dbReference type="ARBA" id="ARBA00023136"/>
    </source>
</evidence>
<dbReference type="InterPro" id="IPR038318">
    <property type="entry name" value="KdpD_sf"/>
</dbReference>
<dbReference type="SUPFAM" id="SSF52402">
    <property type="entry name" value="Adenine nucleotide alpha hydrolases-like"/>
    <property type="match status" value="1"/>
</dbReference>
<accession>A0A516Q613</accession>
<reference evidence="17 18" key="1">
    <citation type="submission" date="2019-07" db="EMBL/GenBank/DDBJ databases">
        <title>Microlunatus dokdonensis sp. nov. isolated from the rhizospheric soil of the wild plant Elymus tsukushiensis.</title>
        <authorList>
            <person name="Ghim S.-Y."/>
            <person name="Hwang Y.-J."/>
            <person name="Son J.-S."/>
            <person name="Shin J.-H."/>
        </authorList>
    </citation>
    <scope>NUCLEOTIDE SEQUENCE [LARGE SCALE GENOMIC DNA]</scope>
    <source>
        <strain evidence="17 18">KUDC0627</strain>
    </source>
</reference>
<dbReference type="PANTHER" id="PTHR45569:SF1">
    <property type="entry name" value="SENSOR PROTEIN KDPD"/>
    <property type="match status" value="1"/>
</dbReference>
<dbReference type="GO" id="GO:0005737">
    <property type="term" value="C:cytoplasm"/>
    <property type="evidence" value="ECO:0007669"/>
    <property type="project" value="UniProtKB-ARBA"/>
</dbReference>
<comment type="catalytic activity">
    <reaction evidence="1">
        <text>ATP + protein L-histidine = ADP + protein N-phospho-L-histidine.</text>
        <dbReference type="EC" id="2.7.13.3"/>
    </reaction>
</comment>
<feature type="transmembrane region" description="Helical" evidence="15">
    <location>
        <begin position="425"/>
        <end position="452"/>
    </location>
</feature>
<dbReference type="SMART" id="SM00387">
    <property type="entry name" value="HATPase_c"/>
    <property type="match status" value="1"/>
</dbReference>
<evidence type="ECO:0000256" key="6">
    <source>
        <dbReference type="ARBA" id="ARBA00022679"/>
    </source>
</evidence>
<evidence type="ECO:0000256" key="7">
    <source>
        <dbReference type="ARBA" id="ARBA00022692"/>
    </source>
</evidence>
<evidence type="ECO:0000256" key="2">
    <source>
        <dbReference type="ARBA" id="ARBA00004141"/>
    </source>
</evidence>
<dbReference type="InterPro" id="IPR003661">
    <property type="entry name" value="HisK_dim/P_dom"/>
</dbReference>
<dbReference type="Pfam" id="PF00582">
    <property type="entry name" value="Usp"/>
    <property type="match status" value="1"/>
</dbReference>
<evidence type="ECO:0000256" key="4">
    <source>
        <dbReference type="ARBA" id="ARBA00012438"/>
    </source>
</evidence>
<dbReference type="InterPro" id="IPR014729">
    <property type="entry name" value="Rossmann-like_a/b/a_fold"/>
</dbReference>
<evidence type="ECO:0000313" key="18">
    <source>
        <dbReference type="Proteomes" id="UP000319263"/>
    </source>
</evidence>
<dbReference type="InterPro" id="IPR025201">
    <property type="entry name" value="KdpD_TM"/>
</dbReference>
<evidence type="ECO:0000256" key="8">
    <source>
        <dbReference type="ARBA" id="ARBA00022741"/>
    </source>
</evidence>
<evidence type="ECO:0000259" key="16">
    <source>
        <dbReference type="PROSITE" id="PS50109"/>
    </source>
</evidence>
<evidence type="ECO:0000313" key="17">
    <source>
        <dbReference type="EMBL" id="QDP98877.1"/>
    </source>
</evidence>
<feature type="compositionally biased region" description="Polar residues" evidence="14">
    <location>
        <begin position="877"/>
        <end position="888"/>
    </location>
</feature>
<dbReference type="SUPFAM" id="SSF55874">
    <property type="entry name" value="ATPase domain of HSP90 chaperone/DNA topoisomerase II/histidine kinase"/>
    <property type="match status" value="1"/>
</dbReference>
<organism evidence="17 18">
    <name type="scientific">Microlunatus elymi</name>
    <dbReference type="NCBI Taxonomy" id="2596828"/>
    <lineage>
        <taxon>Bacteria</taxon>
        <taxon>Bacillati</taxon>
        <taxon>Actinomycetota</taxon>
        <taxon>Actinomycetes</taxon>
        <taxon>Propionibacteriales</taxon>
        <taxon>Propionibacteriaceae</taxon>
        <taxon>Microlunatus</taxon>
    </lineage>
</organism>
<dbReference type="Pfam" id="PF02518">
    <property type="entry name" value="HATPase_c"/>
    <property type="match status" value="1"/>
</dbReference>
<dbReference type="Gene3D" id="1.20.120.620">
    <property type="entry name" value="Backbone structure of the membrane domain of e. Coli histidine kinase receptor kdpd"/>
    <property type="match status" value="1"/>
</dbReference>
<feature type="region of interest" description="Disordered" evidence="14">
    <location>
        <begin position="850"/>
        <end position="888"/>
    </location>
</feature>
<feature type="transmembrane region" description="Helical" evidence="15">
    <location>
        <begin position="473"/>
        <end position="494"/>
    </location>
</feature>
<dbReference type="Pfam" id="PF00512">
    <property type="entry name" value="HisKA"/>
    <property type="match status" value="1"/>
</dbReference>
<dbReference type="KEGG" id="mik:FOE78_16995"/>
<dbReference type="GO" id="GO:0005886">
    <property type="term" value="C:plasma membrane"/>
    <property type="evidence" value="ECO:0007669"/>
    <property type="project" value="UniProtKB-SubCell"/>
</dbReference>
<keyword evidence="10" id="KW-0067">ATP-binding</keyword>
<dbReference type="InterPro" id="IPR006016">
    <property type="entry name" value="UspA"/>
</dbReference>
<sequence>MGRRGVLRVYLGAAPGVGKTYAMLSEARRRQARGTDVVVGIAETHGRAHTAELLEGLELAPRRTVEYRGATGYELDLDWLLHRKPQVALVDELAHTNLGADTENTSRLSGPSAALEVHRKRWQDVSSLLDAGIDVISTVNVQHLESLNDVVAEITGIRQQETIPDDIVRSADQIELVDMAPEALRKRLGHGNVYPRERVDTALSNYFRVGNLSALRELALLWLADRVDAGLADYRARHGIDRPWPARERVVVALAGGPEGETLLRRGARIAQRGVGGELMAVHVARGDGLVARQAGNLEAQRALAERLGGSFHRIIGDNIAEAITEFARGANATLIVIGASSKRPWQSLFVGSVSNAVVTGAGEAIDVHVVTHERARRGSLPRRRDLLSRRRRVLGWIAAAAAPAILVGLQSLSLTSAGLTTNAMLTIAITVGVALLGGLWPAIAAALWGSLLLNWFLTPPLHKITIASPENALALVITVMVGAAVASVVDMAARRSQQARRAGADAEILSVLAGSVVRGRDTVDAVLDQLRTTFGMESVSLLERDDERSGWRRVQHAGEPACDTPQQGDTEVRVTPTLTLVLRGPDLDGGSRRVLEAFAAQATVLLETERLRHRAEEARRLEAGDAMRRTLLAAVSHDLRTPLASIKASVTSLQQHDVDFSAEDREQLVAMVHDATVQLERLVDNLLDISRLQSGTARPRSLPTGIDEVVWPAIATVSPGRIRVEVDETLPLIMTDPGLLERALGNVVENANRYAPADSMITITALPTLTESERTMIEIRVVDHGPGVPDEAKERMFDSFQQVGDRRRAGGLGLGLAVARGFTEAVGGTLRAEDTPGGGLTMIITVPAQPLTGPEPVEGPITQPHKRPEPVDEPGTQPSMSTGGETR</sequence>
<feature type="transmembrane region" description="Helical" evidence="15">
    <location>
        <begin position="394"/>
        <end position="413"/>
    </location>
</feature>
<dbReference type="AlphaFoldDB" id="A0A516Q613"/>
<dbReference type="PANTHER" id="PTHR45569">
    <property type="entry name" value="SENSOR PROTEIN KDPD"/>
    <property type="match status" value="1"/>
</dbReference>
<dbReference type="Gene3D" id="3.40.50.620">
    <property type="entry name" value="HUPs"/>
    <property type="match status" value="1"/>
</dbReference>
<dbReference type="InterPro" id="IPR003852">
    <property type="entry name" value="Sig_transdc_His_kinase_KdpD_N"/>
</dbReference>
<keyword evidence="5" id="KW-0597">Phosphoprotein</keyword>
<gene>
    <name evidence="17" type="ORF">FOE78_16995</name>
</gene>
<dbReference type="SMART" id="SM00388">
    <property type="entry name" value="HisKA"/>
    <property type="match status" value="1"/>
</dbReference>
<dbReference type="CDD" id="cd00075">
    <property type="entry name" value="HATPase"/>
    <property type="match status" value="1"/>
</dbReference>
<dbReference type="InterPro" id="IPR036890">
    <property type="entry name" value="HATPase_C_sf"/>
</dbReference>
<dbReference type="InterPro" id="IPR027417">
    <property type="entry name" value="P-loop_NTPase"/>
</dbReference>
<evidence type="ECO:0000256" key="11">
    <source>
        <dbReference type="ARBA" id="ARBA00022989"/>
    </source>
</evidence>
<dbReference type="InterPro" id="IPR036097">
    <property type="entry name" value="HisK_dim/P_sf"/>
</dbReference>
<dbReference type="Proteomes" id="UP000319263">
    <property type="component" value="Chromosome"/>
</dbReference>
<dbReference type="CDD" id="cd00082">
    <property type="entry name" value="HisKA"/>
    <property type="match status" value="1"/>
</dbReference>
<dbReference type="GO" id="GO:0000155">
    <property type="term" value="F:phosphorelay sensor kinase activity"/>
    <property type="evidence" value="ECO:0007669"/>
    <property type="project" value="InterPro"/>
</dbReference>
<dbReference type="InterPro" id="IPR005467">
    <property type="entry name" value="His_kinase_dom"/>
</dbReference>
<evidence type="ECO:0000256" key="15">
    <source>
        <dbReference type="SAM" id="Phobius"/>
    </source>
</evidence>
<proteinExistence type="predicted"/>
<dbReference type="SUPFAM" id="SSF47384">
    <property type="entry name" value="Homodimeric domain of signal transducing histidine kinase"/>
    <property type="match status" value="1"/>
</dbReference>
<dbReference type="PROSITE" id="PS50109">
    <property type="entry name" value="HIS_KIN"/>
    <property type="match status" value="1"/>
</dbReference>
<keyword evidence="13 15" id="KW-0472">Membrane</keyword>
<evidence type="ECO:0000256" key="3">
    <source>
        <dbReference type="ARBA" id="ARBA00004236"/>
    </source>
</evidence>
<dbReference type="Gene3D" id="3.40.50.300">
    <property type="entry name" value="P-loop containing nucleotide triphosphate hydrolases"/>
    <property type="match status" value="1"/>
</dbReference>
<keyword evidence="9 17" id="KW-0418">Kinase</keyword>
<keyword evidence="11 15" id="KW-1133">Transmembrane helix</keyword>
<dbReference type="InterPro" id="IPR052023">
    <property type="entry name" value="Histidine_kinase_KdpD"/>
</dbReference>
<evidence type="ECO:0000256" key="5">
    <source>
        <dbReference type="ARBA" id="ARBA00022553"/>
    </source>
</evidence>
<dbReference type="EC" id="2.7.13.3" evidence="4"/>
<evidence type="ECO:0000256" key="10">
    <source>
        <dbReference type="ARBA" id="ARBA00022840"/>
    </source>
</evidence>
<comment type="subcellular location">
    <subcellularLocation>
        <location evidence="3">Cell membrane</location>
    </subcellularLocation>
    <subcellularLocation>
        <location evidence="2">Membrane</location>
        <topology evidence="2">Multi-pass membrane protein</topology>
    </subcellularLocation>
</comment>
<feature type="domain" description="Histidine kinase" evidence="16">
    <location>
        <begin position="635"/>
        <end position="851"/>
    </location>
</feature>
<evidence type="ECO:0000256" key="1">
    <source>
        <dbReference type="ARBA" id="ARBA00000085"/>
    </source>
</evidence>
<dbReference type="Gene3D" id="3.30.565.10">
    <property type="entry name" value="Histidine kinase-like ATPase, C-terminal domain"/>
    <property type="match status" value="1"/>
</dbReference>
<dbReference type="GO" id="GO:0005524">
    <property type="term" value="F:ATP binding"/>
    <property type="evidence" value="ECO:0007669"/>
    <property type="project" value="UniProtKB-KW"/>
</dbReference>
<keyword evidence="8" id="KW-0547">Nucleotide-binding</keyword>
<dbReference type="OrthoDB" id="9806130at2"/>
<dbReference type="EMBL" id="CP041692">
    <property type="protein sequence ID" value="QDP98877.1"/>
    <property type="molecule type" value="Genomic_DNA"/>
</dbReference>
<evidence type="ECO:0000256" key="9">
    <source>
        <dbReference type="ARBA" id="ARBA00022777"/>
    </source>
</evidence>
<dbReference type="Pfam" id="PF13493">
    <property type="entry name" value="DUF4118"/>
    <property type="match status" value="1"/>
</dbReference>
<dbReference type="Pfam" id="PF02702">
    <property type="entry name" value="KdpD"/>
    <property type="match status" value="1"/>
</dbReference>
<dbReference type="Gene3D" id="1.10.287.130">
    <property type="match status" value="1"/>
</dbReference>
<keyword evidence="18" id="KW-1185">Reference proteome</keyword>
<keyword evidence="7 15" id="KW-0812">Transmembrane</keyword>
<protein>
    <recommendedName>
        <fullName evidence="4">histidine kinase</fullName>
        <ecNumber evidence="4">2.7.13.3</ecNumber>
    </recommendedName>
</protein>
<keyword evidence="12" id="KW-0902">Two-component regulatory system</keyword>
<evidence type="ECO:0000256" key="12">
    <source>
        <dbReference type="ARBA" id="ARBA00023012"/>
    </source>
</evidence>
<dbReference type="FunFam" id="3.40.50.300:FF:000483">
    <property type="entry name" value="Sensor histidine kinase KdpD"/>
    <property type="match status" value="1"/>
</dbReference>
<evidence type="ECO:0000256" key="14">
    <source>
        <dbReference type="SAM" id="MobiDB-lite"/>
    </source>
</evidence>
<dbReference type="PRINTS" id="PR00344">
    <property type="entry name" value="BCTRLSENSOR"/>
</dbReference>
<dbReference type="InterPro" id="IPR004358">
    <property type="entry name" value="Sig_transdc_His_kin-like_C"/>
</dbReference>